<name>A0A1I3SAS3_9EURY</name>
<sequence>MHVVDLSLGRHNPVPSVQSPSHEREHGHACENPEGDAQRRVSERVGQDTDTDAVPSSRDSRDLGRD</sequence>
<dbReference type="EMBL" id="FORO01000038">
    <property type="protein sequence ID" value="SFJ54647.1"/>
    <property type="molecule type" value="Genomic_DNA"/>
</dbReference>
<protein>
    <submittedName>
        <fullName evidence="2">Uncharacterized protein</fullName>
    </submittedName>
</protein>
<feature type="compositionally biased region" description="Basic and acidic residues" evidence="1">
    <location>
        <begin position="21"/>
        <end position="47"/>
    </location>
</feature>
<organism evidence="2 3">
    <name type="scientific">Natronobacterium gregoryi</name>
    <dbReference type="NCBI Taxonomy" id="44930"/>
    <lineage>
        <taxon>Archaea</taxon>
        <taxon>Methanobacteriati</taxon>
        <taxon>Methanobacteriota</taxon>
        <taxon>Stenosarchaea group</taxon>
        <taxon>Halobacteria</taxon>
        <taxon>Halobacteriales</taxon>
        <taxon>Natrialbaceae</taxon>
        <taxon>Natronobacterium</taxon>
    </lineage>
</organism>
<proteinExistence type="predicted"/>
<feature type="region of interest" description="Disordered" evidence="1">
    <location>
        <begin position="1"/>
        <end position="66"/>
    </location>
</feature>
<dbReference type="Proteomes" id="UP000182829">
    <property type="component" value="Unassembled WGS sequence"/>
</dbReference>
<evidence type="ECO:0000313" key="3">
    <source>
        <dbReference type="Proteomes" id="UP000182829"/>
    </source>
</evidence>
<evidence type="ECO:0000313" key="2">
    <source>
        <dbReference type="EMBL" id="SFJ54647.1"/>
    </source>
</evidence>
<accession>A0A1I3SAS3</accession>
<dbReference type="AlphaFoldDB" id="A0A1I3SAS3"/>
<gene>
    <name evidence="2" type="ORF">SAMN05443661_1389</name>
</gene>
<evidence type="ECO:0000256" key="1">
    <source>
        <dbReference type="SAM" id="MobiDB-lite"/>
    </source>
</evidence>
<reference evidence="2 3" key="1">
    <citation type="submission" date="2016-10" db="EMBL/GenBank/DDBJ databases">
        <authorList>
            <person name="de Groot N.N."/>
        </authorList>
    </citation>
    <scope>NUCLEOTIDE SEQUENCE [LARGE SCALE GENOMIC DNA]</scope>
    <source>
        <strain evidence="2 3">SP2</strain>
    </source>
</reference>